<proteinExistence type="predicted"/>
<dbReference type="AlphaFoldDB" id="A0A5B9Y4Z4"/>
<feature type="transmembrane region" description="Helical" evidence="1">
    <location>
        <begin position="142"/>
        <end position="161"/>
    </location>
</feature>
<accession>A0A5B9Y4Z4</accession>
<feature type="transmembrane region" description="Helical" evidence="1">
    <location>
        <begin position="53"/>
        <end position="75"/>
    </location>
</feature>
<sequence length="245" mass="28179">MKDIEKNVNDDKLQRRTLFWVNMTVLILELILMGFVIWSIFMDWGNKAKVTLIVSNYAFIVFLNVSTTFSSYIAIEEFKFKNISSTKDKVFISFIMISLLFTILNPILLLIFAKDKNVTNVTRVVQGSVNKKIIKRFMLEESLIVLGFIVTLFAVGLTEFVPSLLLKSSMQDILGYVLFGFFISIIIHKVAYINLLSVKTGNKKADKTILIIAWSIFWIPILGSVVWTFLLMKKNELENNRVIEI</sequence>
<evidence type="ECO:0000313" key="3">
    <source>
        <dbReference type="Proteomes" id="UP000323144"/>
    </source>
</evidence>
<evidence type="ECO:0000313" key="2">
    <source>
        <dbReference type="EMBL" id="QEH62164.1"/>
    </source>
</evidence>
<keyword evidence="1" id="KW-0812">Transmembrane</keyword>
<feature type="transmembrane region" description="Helical" evidence="1">
    <location>
        <begin position="20"/>
        <end position="41"/>
    </location>
</feature>
<feature type="transmembrane region" description="Helical" evidence="1">
    <location>
        <begin position="90"/>
        <end position="113"/>
    </location>
</feature>
<dbReference type="RefSeq" id="WP_166508531.1">
    <property type="nucleotide sequence ID" value="NZ_CP043026.1"/>
</dbReference>
<gene>
    <name evidence="2" type="ORF">SCHIN_v1c09710</name>
</gene>
<keyword evidence="1" id="KW-0472">Membrane</keyword>
<dbReference type="EMBL" id="CP043026">
    <property type="protein sequence ID" value="QEH62164.1"/>
    <property type="molecule type" value="Genomic_DNA"/>
</dbReference>
<feature type="transmembrane region" description="Helical" evidence="1">
    <location>
        <begin position="173"/>
        <end position="196"/>
    </location>
</feature>
<organism evidence="2 3">
    <name type="scientific">Spiroplasma chinense</name>
    <dbReference type="NCBI Taxonomy" id="216932"/>
    <lineage>
        <taxon>Bacteria</taxon>
        <taxon>Bacillati</taxon>
        <taxon>Mycoplasmatota</taxon>
        <taxon>Mollicutes</taxon>
        <taxon>Entomoplasmatales</taxon>
        <taxon>Spiroplasmataceae</taxon>
        <taxon>Spiroplasma</taxon>
    </lineage>
</organism>
<feature type="transmembrane region" description="Helical" evidence="1">
    <location>
        <begin position="208"/>
        <end position="230"/>
    </location>
</feature>
<dbReference type="Proteomes" id="UP000323144">
    <property type="component" value="Chromosome"/>
</dbReference>
<keyword evidence="1" id="KW-1133">Transmembrane helix</keyword>
<keyword evidence="3" id="KW-1185">Reference proteome</keyword>
<name>A0A5B9Y4Z4_9MOLU</name>
<reference evidence="2 3" key="1">
    <citation type="submission" date="2019-08" db="EMBL/GenBank/DDBJ databases">
        <title>Complete genome sequence of Spiroplasma chinense CCH (DSM 19755).</title>
        <authorList>
            <person name="Shen H.-Y."/>
            <person name="Lin Y.-C."/>
            <person name="Chou L."/>
            <person name="Kuo C.-H."/>
        </authorList>
    </citation>
    <scope>NUCLEOTIDE SEQUENCE [LARGE SCALE GENOMIC DNA]</scope>
    <source>
        <strain evidence="2 3">CCH</strain>
    </source>
</reference>
<protein>
    <submittedName>
        <fullName evidence="2">Uncharacterized protein</fullName>
    </submittedName>
</protein>
<dbReference type="KEGG" id="schi:SCHIN_v1c09710"/>
<evidence type="ECO:0000256" key="1">
    <source>
        <dbReference type="SAM" id="Phobius"/>
    </source>
</evidence>